<evidence type="ECO:0000259" key="6">
    <source>
        <dbReference type="PROSITE" id="PS50887"/>
    </source>
</evidence>
<gene>
    <name evidence="7" type="ORF">TVD_11205</name>
</gene>
<evidence type="ECO:0000313" key="7">
    <source>
        <dbReference type="EMBL" id="AKJ95884.1"/>
    </source>
</evidence>
<keyword evidence="3" id="KW-0472">Membrane</keyword>
<feature type="transmembrane region" description="Helical" evidence="3">
    <location>
        <begin position="189"/>
        <end position="206"/>
    </location>
</feature>
<dbReference type="InterPro" id="IPR043128">
    <property type="entry name" value="Rev_trsase/Diguanyl_cyclase"/>
</dbReference>
<dbReference type="PANTHER" id="PTHR46663">
    <property type="entry name" value="DIGUANYLATE CYCLASE DGCT-RELATED"/>
    <property type="match status" value="1"/>
</dbReference>
<accession>A0A0G3G683</accession>
<dbReference type="SMART" id="SM00267">
    <property type="entry name" value="GGDEF"/>
    <property type="match status" value="1"/>
</dbReference>
<proteinExistence type="predicted"/>
<dbReference type="InterPro" id="IPR000014">
    <property type="entry name" value="PAS"/>
</dbReference>
<dbReference type="FunFam" id="3.30.70.270:FF:000001">
    <property type="entry name" value="Diguanylate cyclase domain protein"/>
    <property type="match status" value="1"/>
</dbReference>
<dbReference type="Gene3D" id="3.30.70.270">
    <property type="match status" value="1"/>
</dbReference>
<dbReference type="PROSITE" id="PS50112">
    <property type="entry name" value="PAS"/>
    <property type="match status" value="1"/>
</dbReference>
<dbReference type="PATRIC" id="fig|106634.4.peg.2285"/>
<dbReference type="GO" id="GO:0003824">
    <property type="term" value="F:catalytic activity"/>
    <property type="evidence" value="ECO:0007669"/>
    <property type="project" value="UniProtKB-ARBA"/>
</dbReference>
<organism evidence="7 8">
    <name type="scientific">Thioalkalivibrio versutus</name>
    <dbReference type="NCBI Taxonomy" id="106634"/>
    <lineage>
        <taxon>Bacteria</taxon>
        <taxon>Pseudomonadati</taxon>
        <taxon>Pseudomonadota</taxon>
        <taxon>Gammaproteobacteria</taxon>
        <taxon>Chromatiales</taxon>
        <taxon>Ectothiorhodospiraceae</taxon>
        <taxon>Thioalkalivibrio</taxon>
    </lineage>
</organism>
<dbReference type="AlphaFoldDB" id="A0A0G3G683"/>
<dbReference type="EMBL" id="CP011367">
    <property type="protein sequence ID" value="AKJ95884.1"/>
    <property type="molecule type" value="Genomic_DNA"/>
</dbReference>
<dbReference type="PROSITE" id="PS50887">
    <property type="entry name" value="GGDEF"/>
    <property type="match status" value="1"/>
</dbReference>
<dbReference type="SUPFAM" id="SSF55785">
    <property type="entry name" value="PYP-like sensor domain (PAS domain)"/>
    <property type="match status" value="1"/>
</dbReference>
<dbReference type="RefSeq" id="WP_018168101.1">
    <property type="nucleotide sequence ID" value="NZ_CP011367.1"/>
</dbReference>
<name>A0A0G3G683_9GAMM</name>
<dbReference type="Gene3D" id="3.30.450.20">
    <property type="entry name" value="PAS domain"/>
    <property type="match status" value="1"/>
</dbReference>
<sequence length="576" mass="64893">MAPRPFVPGLTGAFVVVLLLVAVVAVASWLRVQQLQYDVQALTEEYVQKVDRVHRMRSLVRERMLRASLVISAEDPALQDRYQREFRELAERFLDAREGAELLARTPRDAALLAELRALTATGAPILSELLDIALAGGRNEALAILYADAMPVQEDVLEQMEAILAAFERDNEEAVAAMAQRHEQAQQVMLVATVLTMLMIVLMWVRVRRRIWRDHAALHKELEGRQQIEARLRETQAGLEAAVARRTAALQETTERLEEAQRIAGAGYWDWDIRGLRMNWSTHVFDLFGLDPQTDTAGFEAYMRAIHPDDRTRVRRATNEALDHEAYYRVDHRVVRADGGLRHVRVEGEIDRDAQGRAVQVLGMVRDITRDKASEERLWHQAHHDSLTGLPNRSLLQEHIQQALRRAQRAGTGLALVVCDLDGFKPINDRLGHDAGDVMLVTVARRLREGVRESDVVARVGGDEFVLLLENVRDPDAVTGVGLKLIERFEEPVEVNRESVRVGLSMGAVLYPEDGDDVEALLQRADRAMYVAKEEGGSRIVLYRECPGEERRQTDLSLRRRGALGCGLEDPAARD</sequence>
<dbReference type="InterPro" id="IPR000700">
    <property type="entry name" value="PAS-assoc_C"/>
</dbReference>
<feature type="transmembrane region" description="Helical" evidence="3">
    <location>
        <begin position="6"/>
        <end position="30"/>
    </location>
</feature>
<dbReference type="CDD" id="cd01949">
    <property type="entry name" value="GGDEF"/>
    <property type="match status" value="1"/>
</dbReference>
<dbReference type="InterPro" id="IPR000160">
    <property type="entry name" value="GGDEF_dom"/>
</dbReference>
<dbReference type="InterPro" id="IPR024478">
    <property type="entry name" value="HlyB_4HB_MCP"/>
</dbReference>
<dbReference type="Pfam" id="PF08447">
    <property type="entry name" value="PAS_3"/>
    <property type="match status" value="1"/>
</dbReference>
<dbReference type="PANTHER" id="PTHR46663:SF3">
    <property type="entry name" value="SLL0267 PROTEIN"/>
    <property type="match status" value="1"/>
</dbReference>
<dbReference type="InterPro" id="IPR029787">
    <property type="entry name" value="Nucleotide_cyclase"/>
</dbReference>
<dbReference type="Gene3D" id="2.10.70.100">
    <property type="match status" value="1"/>
</dbReference>
<dbReference type="SMART" id="SM00086">
    <property type="entry name" value="PAC"/>
    <property type="match status" value="1"/>
</dbReference>
<protein>
    <submittedName>
        <fullName evidence="7">Diguanylate cyclase</fullName>
    </submittedName>
</protein>
<evidence type="ECO:0000256" key="2">
    <source>
        <dbReference type="SAM" id="Coils"/>
    </source>
</evidence>
<dbReference type="STRING" id="106634.TVD_11205"/>
<keyword evidence="8" id="KW-1185">Reference proteome</keyword>
<evidence type="ECO:0000256" key="1">
    <source>
        <dbReference type="ARBA" id="ARBA00001946"/>
    </source>
</evidence>
<keyword evidence="3" id="KW-0812">Transmembrane</keyword>
<dbReference type="Pfam" id="PF00990">
    <property type="entry name" value="GGDEF"/>
    <property type="match status" value="1"/>
</dbReference>
<dbReference type="Proteomes" id="UP000064201">
    <property type="component" value="Chromosome"/>
</dbReference>
<dbReference type="InterPro" id="IPR035965">
    <property type="entry name" value="PAS-like_dom_sf"/>
</dbReference>
<evidence type="ECO:0000259" key="5">
    <source>
        <dbReference type="PROSITE" id="PS50113"/>
    </source>
</evidence>
<dbReference type="OrthoDB" id="9776960at2"/>
<reference evidence="7 8" key="1">
    <citation type="submission" date="2015-04" db="EMBL/GenBank/DDBJ databases">
        <title>Complete Sequence for the Genome of the Thioalkalivibrio versutus D301.</title>
        <authorList>
            <person name="Mu T."/>
            <person name="Zhou J."/>
            <person name="Xu X."/>
        </authorList>
    </citation>
    <scope>NUCLEOTIDE SEQUENCE [LARGE SCALE GENOMIC DNA]</scope>
    <source>
        <strain evidence="7 8">D301</strain>
    </source>
</reference>
<keyword evidence="3" id="KW-1133">Transmembrane helix</keyword>
<dbReference type="InterPro" id="IPR001610">
    <property type="entry name" value="PAC"/>
</dbReference>
<dbReference type="NCBIfam" id="TIGR00254">
    <property type="entry name" value="GGDEF"/>
    <property type="match status" value="1"/>
</dbReference>
<evidence type="ECO:0000256" key="3">
    <source>
        <dbReference type="SAM" id="Phobius"/>
    </source>
</evidence>
<evidence type="ECO:0000313" key="8">
    <source>
        <dbReference type="Proteomes" id="UP000064201"/>
    </source>
</evidence>
<dbReference type="InterPro" id="IPR052163">
    <property type="entry name" value="DGC-Regulatory_Protein"/>
</dbReference>
<keyword evidence="2" id="KW-0175">Coiled coil</keyword>
<feature type="coiled-coil region" evidence="2">
    <location>
        <begin position="226"/>
        <end position="264"/>
    </location>
</feature>
<comment type="cofactor">
    <cofactor evidence="1">
        <name>Mg(2+)</name>
        <dbReference type="ChEBI" id="CHEBI:18420"/>
    </cofactor>
</comment>
<feature type="domain" description="PAC" evidence="5">
    <location>
        <begin position="329"/>
        <end position="381"/>
    </location>
</feature>
<dbReference type="InterPro" id="IPR013655">
    <property type="entry name" value="PAS_fold_3"/>
</dbReference>
<dbReference type="NCBIfam" id="TIGR00229">
    <property type="entry name" value="sensory_box"/>
    <property type="match status" value="1"/>
</dbReference>
<dbReference type="PROSITE" id="PS50113">
    <property type="entry name" value="PAC"/>
    <property type="match status" value="1"/>
</dbReference>
<feature type="domain" description="PAS" evidence="4">
    <location>
        <begin position="254"/>
        <end position="326"/>
    </location>
</feature>
<evidence type="ECO:0000259" key="4">
    <source>
        <dbReference type="PROSITE" id="PS50112"/>
    </source>
</evidence>
<dbReference type="CDD" id="cd00130">
    <property type="entry name" value="PAS"/>
    <property type="match status" value="1"/>
</dbReference>
<dbReference type="SUPFAM" id="SSF55073">
    <property type="entry name" value="Nucleotide cyclase"/>
    <property type="match status" value="1"/>
</dbReference>
<dbReference type="KEGG" id="tvr:TVD_11205"/>
<feature type="domain" description="GGDEF" evidence="6">
    <location>
        <begin position="413"/>
        <end position="546"/>
    </location>
</feature>
<dbReference type="Pfam" id="PF12729">
    <property type="entry name" value="4HB_MCP_1"/>
    <property type="match status" value="1"/>
</dbReference>